<dbReference type="AlphaFoldDB" id="A0A9X1MRT1"/>
<evidence type="ECO:0000256" key="6">
    <source>
        <dbReference type="ARBA" id="ARBA00022491"/>
    </source>
</evidence>
<protein>
    <recommendedName>
        <fullName evidence="4">Ferric uptake regulation protein</fullName>
    </recommendedName>
</protein>
<comment type="subunit">
    <text evidence="3">Homodimer.</text>
</comment>
<keyword evidence="10" id="KW-0238">DNA-binding</keyword>
<feature type="binding site" evidence="13">
    <location>
        <position position="148"/>
    </location>
    <ligand>
        <name>Fe cation</name>
        <dbReference type="ChEBI" id="CHEBI:24875"/>
    </ligand>
</feature>
<dbReference type="Gene3D" id="3.30.1490.190">
    <property type="match status" value="1"/>
</dbReference>
<evidence type="ECO:0000313" key="14">
    <source>
        <dbReference type="EMBL" id="MCC9631576.1"/>
    </source>
</evidence>
<evidence type="ECO:0000256" key="9">
    <source>
        <dbReference type="ARBA" id="ARBA00023015"/>
    </source>
</evidence>
<keyword evidence="5" id="KW-0963">Cytoplasm</keyword>
<keyword evidence="8 12" id="KW-0862">Zinc</keyword>
<evidence type="ECO:0000256" key="2">
    <source>
        <dbReference type="ARBA" id="ARBA00007957"/>
    </source>
</evidence>
<dbReference type="GO" id="GO:0000976">
    <property type="term" value="F:transcription cis-regulatory region binding"/>
    <property type="evidence" value="ECO:0007669"/>
    <property type="project" value="TreeGrafter"/>
</dbReference>
<comment type="cofactor">
    <cofactor evidence="13">
        <name>Mn(2+)</name>
        <dbReference type="ChEBI" id="CHEBI:29035"/>
    </cofactor>
    <cofactor evidence="13">
        <name>Fe(2+)</name>
        <dbReference type="ChEBI" id="CHEBI:29033"/>
    </cofactor>
    <text evidence="13">Binds 1 Mn(2+) or Fe(2+) ion per subunit.</text>
</comment>
<evidence type="ECO:0000256" key="5">
    <source>
        <dbReference type="ARBA" id="ARBA00022490"/>
    </source>
</evidence>
<dbReference type="Proteomes" id="UP001139103">
    <property type="component" value="Unassembled WGS sequence"/>
</dbReference>
<evidence type="ECO:0000256" key="7">
    <source>
        <dbReference type="ARBA" id="ARBA00022723"/>
    </source>
</evidence>
<comment type="subcellular location">
    <subcellularLocation>
        <location evidence="1">Cytoplasm</location>
    </subcellularLocation>
</comment>
<sequence>MSQSPTSESYALTSVDVALPPMERFEEYLQAKGKRITQPRRILVEHVFSKHEHFDADALIEELAQRDAGPKRVSRPTVYRTLNELVEAGLLRKMDIGGRAVYEHDYGYPDHDHLYCTQCGDLSEFHSEELIRLRDAVAREHGFRVSGHKFIVNGTCLECQRKSRRQKRKVDLI</sequence>
<feature type="binding site" evidence="12">
    <location>
        <position position="116"/>
    </location>
    <ligand>
        <name>Zn(2+)</name>
        <dbReference type="ChEBI" id="CHEBI:29105"/>
    </ligand>
</feature>
<dbReference type="SUPFAM" id="SSF46785">
    <property type="entry name" value="Winged helix' DNA-binding domain"/>
    <property type="match status" value="1"/>
</dbReference>
<evidence type="ECO:0000256" key="10">
    <source>
        <dbReference type="ARBA" id="ARBA00023125"/>
    </source>
</evidence>
<dbReference type="InterPro" id="IPR036388">
    <property type="entry name" value="WH-like_DNA-bd_sf"/>
</dbReference>
<dbReference type="CDD" id="cd07153">
    <property type="entry name" value="Fur_like"/>
    <property type="match status" value="1"/>
</dbReference>
<keyword evidence="15" id="KW-1185">Reference proteome</keyword>
<feature type="binding site" evidence="13">
    <location>
        <position position="112"/>
    </location>
    <ligand>
        <name>Fe cation</name>
        <dbReference type="ChEBI" id="CHEBI:24875"/>
    </ligand>
</feature>
<evidence type="ECO:0000256" key="1">
    <source>
        <dbReference type="ARBA" id="ARBA00004496"/>
    </source>
</evidence>
<keyword evidence="13" id="KW-0408">Iron</keyword>
<reference evidence="14" key="1">
    <citation type="submission" date="2021-11" db="EMBL/GenBank/DDBJ databases">
        <title>Genome sequence.</title>
        <authorList>
            <person name="Sun Q."/>
        </authorList>
    </citation>
    <scope>NUCLEOTIDE SEQUENCE</scope>
    <source>
        <strain evidence="14">JC732</strain>
    </source>
</reference>
<dbReference type="PANTHER" id="PTHR33202:SF2">
    <property type="entry name" value="FERRIC UPTAKE REGULATION PROTEIN"/>
    <property type="match status" value="1"/>
</dbReference>
<dbReference type="GO" id="GO:0008270">
    <property type="term" value="F:zinc ion binding"/>
    <property type="evidence" value="ECO:0007669"/>
    <property type="project" value="TreeGrafter"/>
</dbReference>
<dbReference type="InterPro" id="IPR036390">
    <property type="entry name" value="WH_DNA-bd_sf"/>
</dbReference>
<name>A0A9X1MRT1_9BACT</name>
<keyword evidence="11" id="KW-0804">Transcription</keyword>
<feature type="binding site" evidence="12">
    <location>
        <position position="159"/>
    </location>
    <ligand>
        <name>Zn(2+)</name>
        <dbReference type="ChEBI" id="CHEBI:29105"/>
    </ligand>
</feature>
<dbReference type="Gene3D" id="1.10.10.10">
    <property type="entry name" value="Winged helix-like DNA-binding domain superfamily/Winged helix DNA-binding domain"/>
    <property type="match status" value="1"/>
</dbReference>
<organism evidence="14 15">
    <name type="scientific">Blastopirellula sediminis</name>
    <dbReference type="NCBI Taxonomy" id="2894196"/>
    <lineage>
        <taxon>Bacteria</taxon>
        <taxon>Pseudomonadati</taxon>
        <taxon>Planctomycetota</taxon>
        <taxon>Planctomycetia</taxon>
        <taxon>Pirellulales</taxon>
        <taxon>Pirellulaceae</taxon>
        <taxon>Blastopirellula</taxon>
    </lineage>
</organism>
<proteinExistence type="inferred from homology"/>
<comment type="cofactor">
    <cofactor evidence="12">
        <name>Zn(2+)</name>
        <dbReference type="ChEBI" id="CHEBI:29105"/>
    </cofactor>
    <text evidence="12">Binds 1 zinc ion per subunit.</text>
</comment>
<evidence type="ECO:0000256" key="3">
    <source>
        <dbReference type="ARBA" id="ARBA00011738"/>
    </source>
</evidence>
<evidence type="ECO:0000256" key="12">
    <source>
        <dbReference type="PIRSR" id="PIRSR602481-1"/>
    </source>
</evidence>
<accession>A0A9X1MRT1</accession>
<dbReference type="InterPro" id="IPR002481">
    <property type="entry name" value="FUR"/>
</dbReference>
<feature type="binding site" evidence="12">
    <location>
        <position position="156"/>
    </location>
    <ligand>
        <name>Zn(2+)</name>
        <dbReference type="ChEBI" id="CHEBI:29105"/>
    </ligand>
</feature>
<keyword evidence="9" id="KW-0805">Transcription regulation</keyword>
<dbReference type="InterPro" id="IPR043135">
    <property type="entry name" value="Fur_C"/>
</dbReference>
<evidence type="ECO:0000256" key="11">
    <source>
        <dbReference type="ARBA" id="ARBA00023163"/>
    </source>
</evidence>
<dbReference type="GO" id="GO:0003700">
    <property type="term" value="F:DNA-binding transcription factor activity"/>
    <property type="evidence" value="ECO:0007669"/>
    <property type="project" value="InterPro"/>
</dbReference>
<dbReference type="GO" id="GO:0045892">
    <property type="term" value="P:negative regulation of DNA-templated transcription"/>
    <property type="evidence" value="ECO:0007669"/>
    <property type="project" value="TreeGrafter"/>
</dbReference>
<dbReference type="Pfam" id="PF01475">
    <property type="entry name" value="FUR"/>
    <property type="match status" value="1"/>
</dbReference>
<evidence type="ECO:0000256" key="4">
    <source>
        <dbReference type="ARBA" id="ARBA00020910"/>
    </source>
</evidence>
<keyword evidence="7 12" id="KW-0479">Metal-binding</keyword>
<gene>
    <name evidence="14" type="ORF">LOC68_24530</name>
</gene>
<keyword evidence="6" id="KW-0678">Repressor</keyword>
<comment type="similarity">
    <text evidence="2">Belongs to the Fur family.</text>
</comment>
<dbReference type="PANTHER" id="PTHR33202">
    <property type="entry name" value="ZINC UPTAKE REGULATION PROTEIN"/>
    <property type="match status" value="1"/>
</dbReference>
<dbReference type="GO" id="GO:0005829">
    <property type="term" value="C:cytosol"/>
    <property type="evidence" value="ECO:0007669"/>
    <property type="project" value="TreeGrafter"/>
</dbReference>
<comment type="caution">
    <text evidence="14">The sequence shown here is derived from an EMBL/GenBank/DDBJ whole genome shotgun (WGS) entry which is preliminary data.</text>
</comment>
<dbReference type="GO" id="GO:1900376">
    <property type="term" value="P:regulation of secondary metabolite biosynthetic process"/>
    <property type="evidence" value="ECO:0007669"/>
    <property type="project" value="TreeGrafter"/>
</dbReference>
<evidence type="ECO:0000256" key="8">
    <source>
        <dbReference type="ARBA" id="ARBA00022833"/>
    </source>
</evidence>
<dbReference type="EMBL" id="JAJKFT010000010">
    <property type="protein sequence ID" value="MCC9631576.1"/>
    <property type="molecule type" value="Genomic_DNA"/>
</dbReference>
<feature type="binding site" evidence="12">
    <location>
        <position position="119"/>
    </location>
    <ligand>
        <name>Zn(2+)</name>
        <dbReference type="ChEBI" id="CHEBI:29105"/>
    </ligand>
</feature>
<evidence type="ECO:0000256" key="13">
    <source>
        <dbReference type="PIRSR" id="PIRSR602481-2"/>
    </source>
</evidence>
<evidence type="ECO:0000313" key="15">
    <source>
        <dbReference type="Proteomes" id="UP001139103"/>
    </source>
</evidence>
<dbReference type="RefSeq" id="WP_230223784.1">
    <property type="nucleotide sequence ID" value="NZ_JAJKFT010000010.1"/>
</dbReference>